<feature type="transmembrane region" description="Helical" evidence="1">
    <location>
        <begin position="81"/>
        <end position="107"/>
    </location>
</feature>
<name>A0A0E9MNZ6_9SPHN</name>
<keyword evidence="1" id="KW-0472">Membrane</keyword>
<keyword evidence="1" id="KW-1133">Transmembrane helix</keyword>
<feature type="transmembrane region" description="Helical" evidence="1">
    <location>
        <begin position="12"/>
        <end position="29"/>
    </location>
</feature>
<evidence type="ECO:0000313" key="3">
    <source>
        <dbReference type="Proteomes" id="UP000033202"/>
    </source>
</evidence>
<evidence type="ECO:0000313" key="2">
    <source>
        <dbReference type="EMBL" id="GAO38850.1"/>
    </source>
</evidence>
<dbReference type="AlphaFoldDB" id="A0A0E9MNZ6"/>
<gene>
    <name evidence="2" type="ORF">SCH01S_21_00370</name>
</gene>
<dbReference type="Proteomes" id="UP000033202">
    <property type="component" value="Unassembled WGS sequence"/>
</dbReference>
<dbReference type="STRING" id="1219043.SCH01S_21_00370"/>
<protein>
    <submittedName>
        <fullName evidence="2">Uncharacterized protein</fullName>
    </submittedName>
</protein>
<reference evidence="2 3" key="1">
    <citation type="submission" date="2015-04" db="EMBL/GenBank/DDBJ databases">
        <title>Whole genome shotgun sequence of Sphingomonas changbaiensis NBRC 104936.</title>
        <authorList>
            <person name="Katano-Makiyama Y."/>
            <person name="Hosoyama A."/>
            <person name="Hashimoto M."/>
            <person name="Noguchi M."/>
            <person name="Tsuchikane K."/>
            <person name="Ohji S."/>
            <person name="Yamazoe A."/>
            <person name="Ichikawa N."/>
            <person name="Kimura A."/>
            <person name="Fujita N."/>
        </authorList>
    </citation>
    <scope>NUCLEOTIDE SEQUENCE [LARGE SCALE GENOMIC DNA]</scope>
    <source>
        <strain evidence="2 3">NBRC 104936</strain>
    </source>
</reference>
<sequence length="112" mass="11841">MVRREIVDRAKYLLTPWAGMLGAGFGWALSHQVGSDLVQDNCNIANPVVMILIGVVGLAIAAFGGLVSWRAVGREEGGRKFVSFVGALMAALFSIAIFMQTVASLLLPGCFG</sequence>
<accession>A0A0E9MNZ6</accession>
<dbReference type="EMBL" id="BBWU01000021">
    <property type="protein sequence ID" value="GAO38850.1"/>
    <property type="molecule type" value="Genomic_DNA"/>
</dbReference>
<proteinExistence type="predicted"/>
<comment type="caution">
    <text evidence="2">The sequence shown here is derived from an EMBL/GenBank/DDBJ whole genome shotgun (WGS) entry which is preliminary data.</text>
</comment>
<keyword evidence="1" id="KW-0812">Transmembrane</keyword>
<keyword evidence="3" id="KW-1185">Reference proteome</keyword>
<evidence type="ECO:0000256" key="1">
    <source>
        <dbReference type="SAM" id="Phobius"/>
    </source>
</evidence>
<organism evidence="2 3">
    <name type="scientific">Sphingomonas changbaiensis NBRC 104936</name>
    <dbReference type="NCBI Taxonomy" id="1219043"/>
    <lineage>
        <taxon>Bacteria</taxon>
        <taxon>Pseudomonadati</taxon>
        <taxon>Pseudomonadota</taxon>
        <taxon>Alphaproteobacteria</taxon>
        <taxon>Sphingomonadales</taxon>
        <taxon>Sphingomonadaceae</taxon>
        <taxon>Sphingomonas</taxon>
    </lineage>
</organism>
<feature type="transmembrane region" description="Helical" evidence="1">
    <location>
        <begin position="49"/>
        <end position="69"/>
    </location>
</feature>